<organism evidence="1 2">
    <name type="scientific">Salmonella enterica subsp. enterica serovar Poona</name>
    <dbReference type="NCBI Taxonomy" id="436295"/>
    <lineage>
        <taxon>Bacteria</taxon>
        <taxon>Pseudomonadati</taxon>
        <taxon>Pseudomonadota</taxon>
        <taxon>Gammaproteobacteria</taxon>
        <taxon>Enterobacterales</taxon>
        <taxon>Enterobacteriaceae</taxon>
        <taxon>Salmonella</taxon>
    </lineage>
</organism>
<sequence length="37" mass="4461">MDFKATEKSPFFLSVNFVNDESKKRSESMKPYQRQFI</sequence>
<reference evidence="1 2" key="1">
    <citation type="submission" date="2018-03" db="EMBL/GenBank/DDBJ databases">
        <title>Non-Typhoidal Salmonella genome sequencing and assembly.</title>
        <authorList>
            <person name="Matchawe C."/>
        </authorList>
    </citation>
    <scope>NUCLEOTIDE SEQUENCE [LARGE SCALE GENOMIC DNA]</scope>
    <source>
        <strain evidence="1 2">22sa</strain>
    </source>
</reference>
<accession>A0A4Z0QDN7</accession>
<dbReference type="EC" id="2.4.2.10" evidence="1"/>
<gene>
    <name evidence="1" type="primary">pyrE</name>
    <name evidence="1" type="ORF">C9F07_02670</name>
</gene>
<dbReference type="AlphaFoldDB" id="A0A4Z0QDN7"/>
<dbReference type="EMBL" id="PYKI01000354">
    <property type="protein sequence ID" value="TGE26812.1"/>
    <property type="molecule type" value="Genomic_DNA"/>
</dbReference>
<keyword evidence="2" id="KW-1185">Reference proteome</keyword>
<dbReference type="Proteomes" id="UP000298196">
    <property type="component" value="Unassembled WGS sequence"/>
</dbReference>
<proteinExistence type="predicted"/>
<comment type="caution">
    <text evidence="1">The sequence shown here is derived from an EMBL/GenBank/DDBJ whole genome shotgun (WGS) entry which is preliminary data.</text>
</comment>
<dbReference type="GO" id="GO:0004588">
    <property type="term" value="F:orotate phosphoribosyltransferase activity"/>
    <property type="evidence" value="ECO:0007669"/>
    <property type="project" value="UniProtKB-EC"/>
</dbReference>
<feature type="non-terminal residue" evidence="1">
    <location>
        <position position="37"/>
    </location>
</feature>
<evidence type="ECO:0000313" key="2">
    <source>
        <dbReference type="Proteomes" id="UP000298196"/>
    </source>
</evidence>
<name>A0A4Z0QDN7_SALET</name>
<protein>
    <submittedName>
        <fullName evidence="1">Orotate phosphoribosyltransferase</fullName>
        <ecNumber evidence="1">2.4.2.10</ecNumber>
    </submittedName>
</protein>
<keyword evidence="1" id="KW-0808">Transferase</keyword>
<evidence type="ECO:0000313" key="1">
    <source>
        <dbReference type="EMBL" id="TGE26812.1"/>
    </source>
</evidence>
<keyword evidence="1" id="KW-0328">Glycosyltransferase</keyword>